<dbReference type="AlphaFoldDB" id="A0A9P9YE55"/>
<reference evidence="3" key="1">
    <citation type="journal article" date="2023" name="Genome Biol. Evol.">
        <title>Long-read-based Genome Assembly of Drosophila gunungcola Reveals Fewer Chemosensory Genes in Flower-breeding Species.</title>
        <authorList>
            <person name="Negi A."/>
            <person name="Liao B.Y."/>
            <person name="Yeh S.D."/>
        </authorList>
    </citation>
    <scope>NUCLEOTIDE SEQUENCE</scope>
    <source>
        <strain evidence="3">Sukarami</strain>
    </source>
</reference>
<organism evidence="3 4">
    <name type="scientific">Drosophila gunungcola</name>
    <name type="common">fruit fly</name>
    <dbReference type="NCBI Taxonomy" id="103775"/>
    <lineage>
        <taxon>Eukaryota</taxon>
        <taxon>Metazoa</taxon>
        <taxon>Ecdysozoa</taxon>
        <taxon>Arthropoda</taxon>
        <taxon>Hexapoda</taxon>
        <taxon>Insecta</taxon>
        <taxon>Pterygota</taxon>
        <taxon>Neoptera</taxon>
        <taxon>Endopterygota</taxon>
        <taxon>Diptera</taxon>
        <taxon>Brachycera</taxon>
        <taxon>Muscomorpha</taxon>
        <taxon>Ephydroidea</taxon>
        <taxon>Drosophilidae</taxon>
        <taxon>Drosophila</taxon>
        <taxon>Sophophora</taxon>
    </lineage>
</organism>
<evidence type="ECO:0000259" key="2">
    <source>
        <dbReference type="PROSITE" id="PS50095"/>
    </source>
</evidence>
<name>A0A9P9YE55_9MUSC</name>
<evidence type="ECO:0000313" key="4">
    <source>
        <dbReference type="Proteomes" id="UP001059596"/>
    </source>
</evidence>
<dbReference type="SUPFAM" id="SSF49723">
    <property type="entry name" value="Lipase/lipooxygenase domain (PLAT/LH2 domain)"/>
    <property type="match status" value="1"/>
</dbReference>
<feature type="non-terminal residue" evidence="3">
    <location>
        <position position="1"/>
    </location>
</feature>
<feature type="domain" description="PLAT" evidence="2">
    <location>
        <begin position="1"/>
        <end position="117"/>
    </location>
</feature>
<dbReference type="InterPro" id="IPR001024">
    <property type="entry name" value="PLAT/LH2_dom"/>
</dbReference>
<dbReference type="PROSITE" id="PS50095">
    <property type="entry name" value="PLAT"/>
    <property type="match status" value="1"/>
</dbReference>
<proteinExistence type="predicted"/>
<sequence>GDLVLRFTFGGRYNAGTSANIILSFKYSTQISHFIVYQDPVFRTFQRNSTISFRLDRQLIRLPTGLAIGHDNSGIYPHFFCRNVIIADILTEKVQNFSVQNWVRRFRSVTTYKMANIFSRATTIEKSVYQWKVRFSHAMESYMGNWYLFQPIIGPWRFGTDSYIFWTQCTDSLRP</sequence>
<dbReference type="Gene3D" id="2.60.60.20">
    <property type="entry name" value="PLAT/LH2 domain"/>
    <property type="match status" value="1"/>
</dbReference>
<accession>A0A9P9YE55</accession>
<keyword evidence="4" id="KW-1185">Reference proteome</keyword>
<dbReference type="InterPro" id="IPR036392">
    <property type="entry name" value="PLAT/LH2_dom_sf"/>
</dbReference>
<comment type="caution">
    <text evidence="3">The sequence shown here is derived from an EMBL/GenBank/DDBJ whole genome shotgun (WGS) entry which is preliminary data.</text>
</comment>
<evidence type="ECO:0000256" key="1">
    <source>
        <dbReference type="PROSITE-ProRule" id="PRU00152"/>
    </source>
</evidence>
<comment type="caution">
    <text evidence="1">Lacks conserved residue(s) required for the propagation of feature annotation.</text>
</comment>
<gene>
    <name evidence="3" type="ORF">M5D96_011975</name>
</gene>
<dbReference type="Pfam" id="PF01477">
    <property type="entry name" value="PLAT"/>
    <property type="match status" value="1"/>
</dbReference>
<protein>
    <recommendedName>
        <fullName evidence="2">PLAT domain-containing protein</fullName>
    </recommendedName>
</protein>
<dbReference type="EMBL" id="JAMKOV010000042">
    <property type="protein sequence ID" value="KAI8035245.1"/>
    <property type="molecule type" value="Genomic_DNA"/>
</dbReference>
<evidence type="ECO:0000313" key="3">
    <source>
        <dbReference type="EMBL" id="KAI8035245.1"/>
    </source>
</evidence>
<dbReference type="Proteomes" id="UP001059596">
    <property type="component" value="Unassembled WGS sequence"/>
</dbReference>